<dbReference type="Proteomes" id="UP001168877">
    <property type="component" value="Unassembled WGS sequence"/>
</dbReference>
<gene>
    <name evidence="2" type="ORF">LWI29_025138</name>
</gene>
<protein>
    <submittedName>
        <fullName evidence="2">Uncharacterized protein</fullName>
    </submittedName>
</protein>
<feature type="compositionally biased region" description="Low complexity" evidence="1">
    <location>
        <begin position="25"/>
        <end position="35"/>
    </location>
</feature>
<name>A0AA39SLV6_ACESA</name>
<accession>A0AA39SLV6</accession>
<reference evidence="2" key="1">
    <citation type="journal article" date="2022" name="Plant J.">
        <title>Strategies of tolerance reflected in two North American maple genomes.</title>
        <authorList>
            <person name="McEvoy S.L."/>
            <person name="Sezen U.U."/>
            <person name="Trouern-Trend A."/>
            <person name="McMahon S.M."/>
            <person name="Schaberg P.G."/>
            <person name="Yang J."/>
            <person name="Wegrzyn J.L."/>
            <person name="Swenson N.G."/>
        </authorList>
    </citation>
    <scope>NUCLEOTIDE SEQUENCE</scope>
    <source>
        <strain evidence="2">NS2018</strain>
    </source>
</reference>
<reference evidence="2" key="2">
    <citation type="submission" date="2023-06" db="EMBL/GenBank/DDBJ databases">
        <authorList>
            <person name="Swenson N.G."/>
            <person name="Wegrzyn J.L."/>
            <person name="Mcevoy S.L."/>
        </authorList>
    </citation>
    <scope>NUCLEOTIDE SEQUENCE</scope>
    <source>
        <strain evidence="2">NS2018</strain>
        <tissue evidence="2">Leaf</tissue>
    </source>
</reference>
<feature type="compositionally biased region" description="Polar residues" evidence="1">
    <location>
        <begin position="13"/>
        <end position="24"/>
    </location>
</feature>
<sequence length="101" mass="10298">MNSDFHESHVALFSQSRVPSQPSLSTSGDVVTSSGDVVTSSGVVGTIPAPVMLLFGNSSCTVMVVPSGAKSSKVFDRNLGPQVLGALSYANCLKAPSVQAV</sequence>
<dbReference type="EMBL" id="JAUESC010000380">
    <property type="protein sequence ID" value="KAK0592775.1"/>
    <property type="molecule type" value="Genomic_DNA"/>
</dbReference>
<comment type="caution">
    <text evidence="2">The sequence shown here is derived from an EMBL/GenBank/DDBJ whole genome shotgun (WGS) entry which is preliminary data.</text>
</comment>
<evidence type="ECO:0000313" key="3">
    <source>
        <dbReference type="Proteomes" id="UP001168877"/>
    </source>
</evidence>
<proteinExistence type="predicted"/>
<evidence type="ECO:0000313" key="2">
    <source>
        <dbReference type="EMBL" id="KAK0592775.1"/>
    </source>
</evidence>
<dbReference type="AlphaFoldDB" id="A0AA39SLV6"/>
<organism evidence="2 3">
    <name type="scientific">Acer saccharum</name>
    <name type="common">Sugar maple</name>
    <dbReference type="NCBI Taxonomy" id="4024"/>
    <lineage>
        <taxon>Eukaryota</taxon>
        <taxon>Viridiplantae</taxon>
        <taxon>Streptophyta</taxon>
        <taxon>Embryophyta</taxon>
        <taxon>Tracheophyta</taxon>
        <taxon>Spermatophyta</taxon>
        <taxon>Magnoliopsida</taxon>
        <taxon>eudicotyledons</taxon>
        <taxon>Gunneridae</taxon>
        <taxon>Pentapetalae</taxon>
        <taxon>rosids</taxon>
        <taxon>malvids</taxon>
        <taxon>Sapindales</taxon>
        <taxon>Sapindaceae</taxon>
        <taxon>Hippocastanoideae</taxon>
        <taxon>Acereae</taxon>
        <taxon>Acer</taxon>
    </lineage>
</organism>
<feature type="region of interest" description="Disordered" evidence="1">
    <location>
        <begin position="1"/>
        <end position="35"/>
    </location>
</feature>
<evidence type="ECO:0000256" key="1">
    <source>
        <dbReference type="SAM" id="MobiDB-lite"/>
    </source>
</evidence>
<keyword evidence="3" id="KW-1185">Reference proteome</keyword>